<proteinExistence type="predicted"/>
<protein>
    <recommendedName>
        <fullName evidence="3">histidine kinase</fullName>
        <ecNumber evidence="3">2.7.13.3</ecNumber>
    </recommendedName>
</protein>
<dbReference type="Proteomes" id="UP001595898">
    <property type="component" value="Unassembled WGS sequence"/>
</dbReference>
<feature type="transmembrane region" description="Helical" evidence="12">
    <location>
        <begin position="102"/>
        <end position="124"/>
    </location>
</feature>
<dbReference type="InterPro" id="IPR004358">
    <property type="entry name" value="Sig_transdc_His_kin-like_C"/>
</dbReference>
<sequence>MTIEFTPLATPYVVAFITNVALLAVLWRHRDRRGARGFIVDVVGVILLSGTVALQMVSVDLATKQFWWNWRFLAVSLMSIGYLTMAVEYTNREDRITVRTGLLLLVVPVLTQVAVWTNDVHGLVYAHSVDPATGLAIPAFGPLYWVYAIPMVAYVLLGAALLSRLFLSMPGFKKQAATLVATIAFVLVGAVVWWLGIVTVDTLALTSTVKVVAFYVAVTRLELLDIVPVARSKVIDNMRDAVVVVNAADRIVDVNPAAERLLDGERVVGKPLADACPADISQYDGVTDVQDELAFEVDGEQRHFDLRISPLYEREAARTGRLIVLRDITPLKSREEELTVLNRIVRHDIRNEMNVITGRGDLLAPHVDPAGKEHFELMMESSTHVIELTEVVGDLMETIAGNDDLSVEPIPLERTIRNQLEKARTRYPDATFEYESCAPTTRVYANEMLSSVFTNLFNNAVLHNDGDQPEVRITVEDRGDAVRVHVADDGPGVPADRREEIFGRGRKGLESEGTGVGLYLVDTLVTGYGGDVWVDDADMGGAVFTVELPTVTDQHDAAADRSATVSTPRE</sequence>
<dbReference type="EC" id="2.7.13.3" evidence="3"/>
<dbReference type="PANTHER" id="PTHR42878">
    <property type="entry name" value="TWO-COMPONENT HISTIDINE KINASE"/>
    <property type="match status" value="1"/>
</dbReference>
<evidence type="ECO:0000256" key="6">
    <source>
        <dbReference type="ARBA" id="ARBA00022741"/>
    </source>
</evidence>
<evidence type="ECO:0000256" key="10">
    <source>
        <dbReference type="ARBA" id="ARBA00023012"/>
    </source>
</evidence>
<gene>
    <name evidence="15" type="ORF">ACFO5R_19615</name>
</gene>
<keyword evidence="9 12" id="KW-1133">Transmembrane helix</keyword>
<evidence type="ECO:0000313" key="16">
    <source>
        <dbReference type="Proteomes" id="UP001595898"/>
    </source>
</evidence>
<comment type="caution">
    <text evidence="15">The sequence shown here is derived from an EMBL/GenBank/DDBJ whole genome shotgun (WGS) entry which is preliminary data.</text>
</comment>
<evidence type="ECO:0000256" key="4">
    <source>
        <dbReference type="ARBA" id="ARBA00022679"/>
    </source>
</evidence>
<keyword evidence="4" id="KW-0808">Transferase</keyword>
<dbReference type="Pfam" id="PF16927">
    <property type="entry name" value="HisKA_7TM"/>
    <property type="match status" value="1"/>
</dbReference>
<dbReference type="InterPro" id="IPR000014">
    <property type="entry name" value="PAS"/>
</dbReference>
<dbReference type="SUPFAM" id="SSF55785">
    <property type="entry name" value="PYP-like sensor domain (PAS domain)"/>
    <property type="match status" value="1"/>
</dbReference>
<feature type="transmembrane region" description="Helical" evidence="12">
    <location>
        <begin position="179"/>
        <end position="200"/>
    </location>
</feature>
<feature type="domain" description="PAC" evidence="14">
    <location>
        <begin position="287"/>
        <end position="340"/>
    </location>
</feature>
<feature type="transmembrane region" description="Helical" evidence="12">
    <location>
        <begin position="70"/>
        <end position="90"/>
    </location>
</feature>
<dbReference type="AlphaFoldDB" id="A0ABD5PUD9"/>
<keyword evidence="16" id="KW-1185">Reference proteome</keyword>
<evidence type="ECO:0000256" key="8">
    <source>
        <dbReference type="ARBA" id="ARBA00022840"/>
    </source>
</evidence>
<feature type="transmembrane region" description="Helical" evidence="12">
    <location>
        <begin position="144"/>
        <end position="167"/>
    </location>
</feature>
<feature type="transmembrane region" description="Helical" evidence="12">
    <location>
        <begin position="6"/>
        <end position="26"/>
    </location>
</feature>
<dbReference type="InterPro" id="IPR005467">
    <property type="entry name" value="His_kinase_dom"/>
</dbReference>
<evidence type="ECO:0000256" key="12">
    <source>
        <dbReference type="SAM" id="Phobius"/>
    </source>
</evidence>
<dbReference type="EMBL" id="JBHSFA010000011">
    <property type="protein sequence ID" value="MFC4544138.1"/>
    <property type="molecule type" value="Genomic_DNA"/>
</dbReference>
<keyword evidence="5 12" id="KW-0812">Transmembrane</keyword>
<comment type="catalytic activity">
    <reaction evidence="1">
        <text>ATP + protein L-histidine = ADP + protein N-phospho-L-histidine.</text>
        <dbReference type="EC" id="2.7.13.3"/>
    </reaction>
</comment>
<evidence type="ECO:0000256" key="3">
    <source>
        <dbReference type="ARBA" id="ARBA00012438"/>
    </source>
</evidence>
<keyword evidence="6" id="KW-0547">Nucleotide-binding</keyword>
<dbReference type="PANTHER" id="PTHR42878:SF7">
    <property type="entry name" value="SENSOR HISTIDINE KINASE GLRK"/>
    <property type="match status" value="1"/>
</dbReference>
<evidence type="ECO:0000256" key="9">
    <source>
        <dbReference type="ARBA" id="ARBA00022989"/>
    </source>
</evidence>
<evidence type="ECO:0000256" key="1">
    <source>
        <dbReference type="ARBA" id="ARBA00000085"/>
    </source>
</evidence>
<dbReference type="SMART" id="SM00387">
    <property type="entry name" value="HATPase_c"/>
    <property type="match status" value="1"/>
</dbReference>
<dbReference type="Pfam" id="PF08448">
    <property type="entry name" value="PAS_4"/>
    <property type="match status" value="1"/>
</dbReference>
<accession>A0ABD5PUD9</accession>
<dbReference type="RefSeq" id="WP_250140880.1">
    <property type="nucleotide sequence ID" value="NZ_JALIQP010000003.1"/>
</dbReference>
<evidence type="ECO:0000259" key="14">
    <source>
        <dbReference type="PROSITE" id="PS50113"/>
    </source>
</evidence>
<dbReference type="InterPro" id="IPR031621">
    <property type="entry name" value="HisKA_7TM"/>
</dbReference>
<dbReference type="PROSITE" id="PS50113">
    <property type="entry name" value="PAC"/>
    <property type="match status" value="1"/>
</dbReference>
<dbReference type="GO" id="GO:0000160">
    <property type="term" value="P:phosphorelay signal transduction system"/>
    <property type="evidence" value="ECO:0007669"/>
    <property type="project" value="UniProtKB-KW"/>
</dbReference>
<organism evidence="15 16">
    <name type="scientific">Halosolutus amylolyticus</name>
    <dbReference type="NCBI Taxonomy" id="2932267"/>
    <lineage>
        <taxon>Archaea</taxon>
        <taxon>Methanobacteriati</taxon>
        <taxon>Methanobacteriota</taxon>
        <taxon>Stenosarchaea group</taxon>
        <taxon>Halobacteria</taxon>
        <taxon>Halobacteriales</taxon>
        <taxon>Natrialbaceae</taxon>
        <taxon>Halosolutus</taxon>
    </lineage>
</organism>
<dbReference type="InterPro" id="IPR000700">
    <property type="entry name" value="PAS-assoc_C"/>
</dbReference>
<dbReference type="PRINTS" id="PR00344">
    <property type="entry name" value="BCTRLSENSOR"/>
</dbReference>
<dbReference type="InterPro" id="IPR003594">
    <property type="entry name" value="HATPase_dom"/>
</dbReference>
<dbReference type="PROSITE" id="PS50109">
    <property type="entry name" value="HIS_KIN"/>
    <property type="match status" value="1"/>
</dbReference>
<keyword evidence="8" id="KW-0067">ATP-binding</keyword>
<evidence type="ECO:0000256" key="2">
    <source>
        <dbReference type="ARBA" id="ARBA00004141"/>
    </source>
</evidence>
<dbReference type="Gene3D" id="3.30.565.10">
    <property type="entry name" value="Histidine kinase-like ATPase, C-terminal domain"/>
    <property type="match status" value="1"/>
</dbReference>
<reference evidence="15 16" key="1">
    <citation type="journal article" date="2019" name="Int. J. Syst. Evol. Microbiol.">
        <title>The Global Catalogue of Microorganisms (GCM) 10K type strain sequencing project: providing services to taxonomists for standard genome sequencing and annotation.</title>
        <authorList>
            <consortium name="The Broad Institute Genomics Platform"/>
            <consortium name="The Broad Institute Genome Sequencing Center for Infectious Disease"/>
            <person name="Wu L."/>
            <person name="Ma J."/>
        </authorList>
    </citation>
    <scope>NUCLEOTIDE SEQUENCE [LARGE SCALE GENOMIC DNA]</scope>
    <source>
        <strain evidence="15 16">WLHS5</strain>
    </source>
</reference>
<dbReference type="NCBIfam" id="TIGR00229">
    <property type="entry name" value="sensory_box"/>
    <property type="match status" value="1"/>
</dbReference>
<evidence type="ECO:0000259" key="13">
    <source>
        <dbReference type="PROSITE" id="PS50109"/>
    </source>
</evidence>
<dbReference type="InterPro" id="IPR036890">
    <property type="entry name" value="HATPase_C_sf"/>
</dbReference>
<evidence type="ECO:0000313" key="15">
    <source>
        <dbReference type="EMBL" id="MFC4544138.1"/>
    </source>
</evidence>
<dbReference type="GO" id="GO:0005524">
    <property type="term" value="F:ATP binding"/>
    <property type="evidence" value="ECO:0007669"/>
    <property type="project" value="UniProtKB-KW"/>
</dbReference>
<evidence type="ECO:0000256" key="11">
    <source>
        <dbReference type="ARBA" id="ARBA00023136"/>
    </source>
</evidence>
<dbReference type="GO" id="GO:0004673">
    <property type="term" value="F:protein histidine kinase activity"/>
    <property type="evidence" value="ECO:0007669"/>
    <property type="project" value="UniProtKB-EC"/>
</dbReference>
<keyword evidence="7 15" id="KW-0418">Kinase</keyword>
<dbReference type="Pfam" id="PF02518">
    <property type="entry name" value="HATPase_c"/>
    <property type="match status" value="1"/>
</dbReference>
<feature type="domain" description="Histidine kinase" evidence="13">
    <location>
        <begin position="344"/>
        <end position="552"/>
    </location>
</feature>
<dbReference type="CDD" id="cd00130">
    <property type="entry name" value="PAS"/>
    <property type="match status" value="1"/>
</dbReference>
<dbReference type="GO" id="GO:0016020">
    <property type="term" value="C:membrane"/>
    <property type="evidence" value="ECO:0007669"/>
    <property type="project" value="UniProtKB-SubCell"/>
</dbReference>
<keyword evidence="10" id="KW-0902">Two-component regulatory system</keyword>
<evidence type="ECO:0000256" key="5">
    <source>
        <dbReference type="ARBA" id="ARBA00022692"/>
    </source>
</evidence>
<dbReference type="SUPFAM" id="SSF55874">
    <property type="entry name" value="ATPase domain of HSP90 chaperone/DNA topoisomerase II/histidine kinase"/>
    <property type="match status" value="1"/>
</dbReference>
<name>A0ABD5PUD9_9EURY</name>
<comment type="subcellular location">
    <subcellularLocation>
        <location evidence="2">Membrane</location>
        <topology evidence="2">Multi-pass membrane protein</topology>
    </subcellularLocation>
</comment>
<dbReference type="Gene3D" id="3.30.450.20">
    <property type="entry name" value="PAS domain"/>
    <property type="match status" value="1"/>
</dbReference>
<dbReference type="InterPro" id="IPR050351">
    <property type="entry name" value="BphY/WalK/GraS-like"/>
</dbReference>
<dbReference type="InterPro" id="IPR035965">
    <property type="entry name" value="PAS-like_dom_sf"/>
</dbReference>
<keyword evidence="11 12" id="KW-0472">Membrane</keyword>
<feature type="transmembrane region" description="Helical" evidence="12">
    <location>
        <begin position="38"/>
        <end position="58"/>
    </location>
</feature>
<dbReference type="InterPro" id="IPR013656">
    <property type="entry name" value="PAS_4"/>
</dbReference>
<evidence type="ECO:0000256" key="7">
    <source>
        <dbReference type="ARBA" id="ARBA00022777"/>
    </source>
</evidence>